<dbReference type="FunFam" id="1.10.510.10:FF:000207">
    <property type="entry name" value="serine/threonine-protein kinase dst1 isoform X1"/>
    <property type="match status" value="1"/>
</dbReference>
<reference evidence="13" key="1">
    <citation type="submission" date="2014-05" db="EMBL/GenBank/DDBJ databases">
        <title>The transcriptome of the halophilic microalga Tetraselmis sp. GSL018 isolated from the Great Salt Lake, Utah.</title>
        <authorList>
            <person name="Jinkerson R.E."/>
            <person name="D'Adamo S."/>
            <person name="Posewitz M.C."/>
        </authorList>
    </citation>
    <scope>NUCLEOTIDE SEQUENCE</scope>
    <source>
        <strain evidence="13">GSL018</strain>
    </source>
</reference>
<evidence type="ECO:0000256" key="10">
    <source>
        <dbReference type="PROSITE-ProRule" id="PRU10141"/>
    </source>
</evidence>
<dbReference type="SUPFAM" id="SSF56112">
    <property type="entry name" value="Protein kinase-like (PK-like)"/>
    <property type="match status" value="1"/>
</dbReference>
<dbReference type="Gene3D" id="1.10.510.10">
    <property type="entry name" value="Transferase(Phosphotransferase) domain 1"/>
    <property type="match status" value="1"/>
</dbReference>
<evidence type="ECO:0000256" key="7">
    <source>
        <dbReference type="ARBA" id="ARBA00022840"/>
    </source>
</evidence>
<name>A0A061RF46_9CHLO</name>
<evidence type="ECO:0000256" key="3">
    <source>
        <dbReference type="ARBA" id="ARBA00022527"/>
    </source>
</evidence>
<evidence type="ECO:0000259" key="12">
    <source>
        <dbReference type="PROSITE" id="PS50011"/>
    </source>
</evidence>
<dbReference type="PROSITE" id="PS50011">
    <property type="entry name" value="PROTEIN_KINASE_DOM"/>
    <property type="match status" value="1"/>
</dbReference>
<keyword evidence="7 10" id="KW-0067">ATP-binding</keyword>
<keyword evidence="3" id="KW-0723">Serine/threonine-protein kinase</keyword>
<evidence type="ECO:0000256" key="8">
    <source>
        <dbReference type="ARBA" id="ARBA00047899"/>
    </source>
</evidence>
<evidence type="ECO:0000256" key="1">
    <source>
        <dbReference type="ARBA" id="ARBA00008874"/>
    </source>
</evidence>
<evidence type="ECO:0000313" key="13">
    <source>
        <dbReference type="EMBL" id="JAC69295.1"/>
    </source>
</evidence>
<comment type="catalytic activity">
    <reaction evidence="8">
        <text>L-threonyl-[protein] + ATP = O-phospho-L-threonyl-[protein] + ADP + H(+)</text>
        <dbReference type="Rhea" id="RHEA:46608"/>
        <dbReference type="Rhea" id="RHEA-COMP:11060"/>
        <dbReference type="Rhea" id="RHEA-COMP:11605"/>
        <dbReference type="ChEBI" id="CHEBI:15378"/>
        <dbReference type="ChEBI" id="CHEBI:30013"/>
        <dbReference type="ChEBI" id="CHEBI:30616"/>
        <dbReference type="ChEBI" id="CHEBI:61977"/>
        <dbReference type="ChEBI" id="CHEBI:456216"/>
        <dbReference type="EC" id="2.7.11.1"/>
    </reaction>
</comment>
<organism evidence="13">
    <name type="scientific">Tetraselmis sp. GSL018</name>
    <dbReference type="NCBI Taxonomy" id="582737"/>
    <lineage>
        <taxon>Eukaryota</taxon>
        <taxon>Viridiplantae</taxon>
        <taxon>Chlorophyta</taxon>
        <taxon>core chlorophytes</taxon>
        <taxon>Chlorodendrophyceae</taxon>
        <taxon>Chlorodendrales</taxon>
        <taxon>Chlorodendraceae</taxon>
        <taxon>Tetraselmis</taxon>
    </lineage>
</organism>
<evidence type="ECO:0000256" key="4">
    <source>
        <dbReference type="ARBA" id="ARBA00022679"/>
    </source>
</evidence>
<comment type="catalytic activity">
    <reaction evidence="9">
        <text>L-seryl-[protein] + ATP = O-phospho-L-seryl-[protein] + ADP + H(+)</text>
        <dbReference type="Rhea" id="RHEA:17989"/>
        <dbReference type="Rhea" id="RHEA-COMP:9863"/>
        <dbReference type="Rhea" id="RHEA-COMP:11604"/>
        <dbReference type="ChEBI" id="CHEBI:15378"/>
        <dbReference type="ChEBI" id="CHEBI:29999"/>
        <dbReference type="ChEBI" id="CHEBI:30616"/>
        <dbReference type="ChEBI" id="CHEBI:83421"/>
        <dbReference type="ChEBI" id="CHEBI:456216"/>
        <dbReference type="EC" id="2.7.11.1"/>
    </reaction>
</comment>
<feature type="binding site" evidence="10">
    <location>
        <position position="64"/>
    </location>
    <ligand>
        <name>ATP</name>
        <dbReference type="ChEBI" id="CHEBI:30616"/>
    </ligand>
</feature>
<dbReference type="AlphaFoldDB" id="A0A061RF46"/>
<keyword evidence="6 13" id="KW-0418">Kinase</keyword>
<keyword evidence="4" id="KW-0808">Transferase</keyword>
<dbReference type="GO" id="GO:0005737">
    <property type="term" value="C:cytoplasm"/>
    <property type="evidence" value="ECO:0007669"/>
    <property type="project" value="TreeGrafter"/>
</dbReference>
<feature type="compositionally biased region" description="Low complexity" evidence="11">
    <location>
        <begin position="337"/>
        <end position="355"/>
    </location>
</feature>
<proteinExistence type="inferred from homology"/>
<accession>A0A061RF46</accession>
<dbReference type="GO" id="GO:0004674">
    <property type="term" value="F:protein serine/threonine kinase activity"/>
    <property type="evidence" value="ECO:0007669"/>
    <property type="project" value="UniProtKB-KW"/>
</dbReference>
<dbReference type="InterPro" id="IPR011009">
    <property type="entry name" value="Kinase-like_dom_sf"/>
</dbReference>
<dbReference type="InterPro" id="IPR000719">
    <property type="entry name" value="Prot_kinase_dom"/>
</dbReference>
<evidence type="ECO:0000256" key="2">
    <source>
        <dbReference type="ARBA" id="ARBA00012513"/>
    </source>
</evidence>
<dbReference type="GO" id="GO:0005524">
    <property type="term" value="F:ATP binding"/>
    <property type="evidence" value="ECO:0007669"/>
    <property type="project" value="UniProtKB-UniRule"/>
</dbReference>
<dbReference type="PROSITE" id="PS00107">
    <property type="entry name" value="PROTEIN_KINASE_ATP"/>
    <property type="match status" value="1"/>
</dbReference>
<comment type="similarity">
    <text evidence="1">Belongs to the protein kinase superfamily. STE Ser/Thr protein kinase family. STE20 subfamily.</text>
</comment>
<dbReference type="EC" id="2.7.11.1" evidence="2"/>
<dbReference type="SMART" id="SM00220">
    <property type="entry name" value="S_TKc"/>
    <property type="match status" value="1"/>
</dbReference>
<feature type="region of interest" description="Disordered" evidence="11">
    <location>
        <begin position="315"/>
        <end position="355"/>
    </location>
</feature>
<feature type="domain" description="Protein kinase" evidence="12">
    <location>
        <begin position="35"/>
        <end position="290"/>
    </location>
</feature>
<evidence type="ECO:0000256" key="9">
    <source>
        <dbReference type="ARBA" id="ARBA00048679"/>
    </source>
</evidence>
<evidence type="ECO:0000256" key="6">
    <source>
        <dbReference type="ARBA" id="ARBA00022777"/>
    </source>
</evidence>
<dbReference type="InterPro" id="IPR050629">
    <property type="entry name" value="STE20/SPS1-PAK"/>
</dbReference>
<keyword evidence="5 10" id="KW-0547">Nucleotide-binding</keyword>
<gene>
    <name evidence="13" type="ORF">TSPGSL018_6727</name>
</gene>
<dbReference type="GO" id="GO:0035556">
    <property type="term" value="P:intracellular signal transduction"/>
    <property type="evidence" value="ECO:0007669"/>
    <property type="project" value="TreeGrafter"/>
</dbReference>
<dbReference type="EMBL" id="GBEZ01017001">
    <property type="protein sequence ID" value="JAC69295.1"/>
    <property type="molecule type" value="Transcribed_RNA"/>
</dbReference>
<evidence type="ECO:0000256" key="11">
    <source>
        <dbReference type="SAM" id="MobiDB-lite"/>
    </source>
</evidence>
<dbReference type="InterPro" id="IPR017441">
    <property type="entry name" value="Protein_kinase_ATP_BS"/>
</dbReference>
<dbReference type="PANTHER" id="PTHR48012">
    <property type="entry name" value="STERILE20-LIKE KINASE, ISOFORM B-RELATED"/>
    <property type="match status" value="1"/>
</dbReference>
<protein>
    <recommendedName>
        <fullName evidence="2">non-specific serine/threonine protein kinase</fullName>
        <ecNumber evidence="2">2.7.11.1</ecNumber>
    </recommendedName>
</protein>
<sequence length="622" mass="66517">MTDTVPSQTSFNASYFSNKEEAPYAGKLPQEQARYELLEQLGEGSYGSVHKARDLATGDIVAVKVIPLSSQEEDGFADIQREVQLLQECNHPNVVRYLGSLRGRDSLWIAMEYCGGGSAADLMRASETALDENIIAYICTETLKGLAYLHSIGKVHRDVKCGNILLTNSGEVKLADFGVAARLTATLSKRNTFVGTPHWMAPEVIQESRYDGKVDVWSLGISAIEMAEQVPPRWAVHPMRVIFMISREPPPHLAGKDRWSLPMHDFCANCLQKDPKKRPTAKQLLNHKFVLRASKTPPAPIIHLMQRSQEWIAQRAAGGGPGSDSMASTQKRSLTRAGSTPSSAGPPGGTPASGTMIEHSATVVRGSGTVLAAPSGSGEASGTFVMREQSSVSTIRECSGTAAAGDYLQALRAAGGADSKSAGRRSTDSAGDDYLAALAAVGDGRAGNCAVPSKLTPEVRAAAEPFGELERLKERLRSMYDGGDVIPLPFLKAAHAAPLALLRPIAANRDASGLGGETAPDWQGSDRPALDVLRNLASDNVRWTGASADRIGGCDIHEDEDPALPPGLIERVEGSPVLLNLARTLAYHKQCLKEMLLSAHDTDDVKAIIQSLSDTLRTVLCL</sequence>
<dbReference type="Pfam" id="PF00069">
    <property type="entry name" value="Pkinase"/>
    <property type="match status" value="1"/>
</dbReference>
<dbReference type="PANTHER" id="PTHR48012:SF18">
    <property type="entry name" value="HAPPYHOUR, ISOFORM A"/>
    <property type="match status" value="1"/>
</dbReference>
<evidence type="ECO:0000256" key="5">
    <source>
        <dbReference type="ARBA" id="ARBA00022741"/>
    </source>
</evidence>